<dbReference type="GO" id="GO:1990904">
    <property type="term" value="C:ribonucleoprotein complex"/>
    <property type="evidence" value="ECO:0007669"/>
    <property type="project" value="UniProtKB-UniRule"/>
</dbReference>
<keyword evidence="1" id="KW-0689">Ribosomal protein</keyword>
<dbReference type="InterPro" id="IPR013810">
    <property type="entry name" value="Ribosomal_uS5_N"/>
</dbReference>
<evidence type="ECO:0000259" key="2">
    <source>
        <dbReference type="PROSITE" id="PS50881"/>
    </source>
</evidence>
<evidence type="ECO:0000313" key="4">
    <source>
        <dbReference type="Proteomes" id="UP000183809"/>
    </source>
</evidence>
<dbReference type="PROSITE" id="PS50881">
    <property type="entry name" value="S5_DSRBD"/>
    <property type="match status" value="1"/>
</dbReference>
<dbReference type="PANTHER" id="PTHR39596">
    <property type="match status" value="1"/>
</dbReference>
<dbReference type="AlphaFoldDB" id="A0A1J9SGK9"/>
<keyword evidence="4" id="KW-1185">Reference proteome</keyword>
<name>A0A1J9SGK9_9PEZI</name>
<dbReference type="GO" id="GO:0003735">
    <property type="term" value="F:structural constituent of ribosome"/>
    <property type="evidence" value="ECO:0007669"/>
    <property type="project" value="UniProtKB-UniRule"/>
</dbReference>
<organism evidence="3 4">
    <name type="scientific">Diplodia corticola</name>
    <dbReference type="NCBI Taxonomy" id="236234"/>
    <lineage>
        <taxon>Eukaryota</taxon>
        <taxon>Fungi</taxon>
        <taxon>Dikarya</taxon>
        <taxon>Ascomycota</taxon>
        <taxon>Pezizomycotina</taxon>
        <taxon>Dothideomycetes</taxon>
        <taxon>Dothideomycetes incertae sedis</taxon>
        <taxon>Botryosphaeriales</taxon>
        <taxon>Botryosphaeriaceae</taxon>
        <taxon>Diplodia</taxon>
    </lineage>
</organism>
<reference evidence="3 4" key="1">
    <citation type="submission" date="2016-10" db="EMBL/GenBank/DDBJ databases">
        <title>Proteomics and genomics reveal pathogen-plant mechanisms compatible with a hemibiotrophic lifestyle of Diplodia corticola.</title>
        <authorList>
            <person name="Fernandes I."/>
            <person name="De Jonge R."/>
            <person name="Van De Peer Y."/>
            <person name="Devreese B."/>
            <person name="Alves A."/>
            <person name="Esteves A.C."/>
        </authorList>
    </citation>
    <scope>NUCLEOTIDE SEQUENCE [LARGE SCALE GENOMIC DNA]</scope>
    <source>
        <strain evidence="3 4">CBS 112549</strain>
    </source>
</reference>
<dbReference type="PANTHER" id="PTHR39596:SF2">
    <property type="entry name" value="HET DOMAIN PROTEIN (AFU_ORTHOLOGUE AFUA_1G17550)-RELATED"/>
    <property type="match status" value="1"/>
</dbReference>
<feature type="domain" description="S5 DRBM" evidence="2">
    <location>
        <begin position="650"/>
        <end position="711"/>
    </location>
</feature>
<protein>
    <submittedName>
        <fullName evidence="3">Het domain protein</fullName>
    </submittedName>
</protein>
<dbReference type="GO" id="GO:0003723">
    <property type="term" value="F:RNA binding"/>
    <property type="evidence" value="ECO:0007669"/>
    <property type="project" value="InterPro"/>
</dbReference>
<sequence length="711" mass="78789">MDHFESLGPFRYGEAPLRPIRWLGYDHESHPPCDFRDYLLSRGWSFSAQERLRSKPVDEDFISGTLPMVQSWLFIGALESMAKRRIPAEDFIRTRLNRPHVSTRIVAPLLENWEDSVEELALPEREALNDELGDILSEIQFWCFKLASSTVTPDDPKAVLSTPTEIDATCRLLTLIGEAINTARTYLHTPALPNAKGFAGAYTPLEGRRLVSRLVKVGWCPFMARMLVTYRYSVAEYASFWSKKEPRYGRRHSRCSPAQCVAYDVDTSTYRPRHDAPGCDCGHVVPCVGQMKELLDNGRIPVLTIAPQSGTATENIRLDVSDAAAFQDSGGYAAFSHVWSDGIGSTSEAGLPSCVIKNLFNQARAYGRICIWIDSLCVPADPGVREKAIRLMAATYRRAAITLVLDSQIRRIDRTHAAPARHVAMDAAPLDPPRGGALAIPRLPVPKHHGHGGGPALGNELLRLLRSSSVLAGVPEESKALELGHVCRMLRVRTTSKARDEAVVIAGLLNVDVGPILESRVPEDRMRRLLVLLKRVPSDIVFSSRRRMLDHGFRWAPQSFLMDGSTVADRWSLTTGARAQWADVLEEGGLRGRYAVTRLEKTVTVERECALVIRAEGKLAKITGLDMADDSDGCVVRFDSFAVLPHLGSYSDMKLAAALLRRETGRGEVFEYRGRILVGDFDVYMGSGEGRREVVEATVHSSEGYAEITVV</sequence>
<dbReference type="InterPro" id="IPR010730">
    <property type="entry name" value="HET"/>
</dbReference>
<dbReference type="Proteomes" id="UP000183809">
    <property type="component" value="Unassembled WGS sequence"/>
</dbReference>
<dbReference type="GeneID" id="31015940"/>
<dbReference type="EMBL" id="MNUE01000004">
    <property type="protein sequence ID" value="OJD38717.1"/>
    <property type="molecule type" value="Genomic_DNA"/>
</dbReference>
<evidence type="ECO:0000313" key="3">
    <source>
        <dbReference type="EMBL" id="OJD38717.1"/>
    </source>
</evidence>
<accession>A0A1J9SGK9</accession>
<dbReference type="GO" id="GO:0006412">
    <property type="term" value="P:translation"/>
    <property type="evidence" value="ECO:0007669"/>
    <property type="project" value="InterPro"/>
</dbReference>
<evidence type="ECO:0000256" key="1">
    <source>
        <dbReference type="PROSITE-ProRule" id="PRU00268"/>
    </source>
</evidence>
<dbReference type="STRING" id="236234.A0A1J9SGK9"/>
<dbReference type="OrthoDB" id="2426273at2759"/>
<keyword evidence="1" id="KW-0687">Ribonucleoprotein</keyword>
<gene>
    <name evidence="3" type="ORF">BKCO1_4000247</name>
</gene>
<dbReference type="RefSeq" id="XP_020134328.1">
    <property type="nucleotide sequence ID" value="XM_020275679.1"/>
</dbReference>
<dbReference type="GO" id="GO:0005840">
    <property type="term" value="C:ribosome"/>
    <property type="evidence" value="ECO:0007669"/>
    <property type="project" value="UniProtKB-KW"/>
</dbReference>
<dbReference type="Pfam" id="PF06985">
    <property type="entry name" value="HET"/>
    <property type="match status" value="1"/>
</dbReference>
<comment type="caution">
    <text evidence="3">The sequence shown here is derived from an EMBL/GenBank/DDBJ whole genome shotgun (WGS) entry which is preliminary data.</text>
</comment>
<proteinExistence type="predicted"/>